<keyword evidence="10" id="KW-1185">Reference proteome</keyword>
<keyword evidence="4" id="KW-0732">Signal</keyword>
<dbReference type="Pfam" id="PF05154">
    <property type="entry name" value="TM2"/>
    <property type="match status" value="1"/>
</dbReference>
<evidence type="ECO:0000256" key="6">
    <source>
        <dbReference type="ARBA" id="ARBA00023136"/>
    </source>
</evidence>
<protein>
    <submittedName>
        <fullName evidence="9">(raccoon dog) hypothetical protein</fullName>
    </submittedName>
</protein>
<name>A0A811YXH8_NYCPR</name>
<feature type="domain" description="TM2" evidence="8">
    <location>
        <begin position="133"/>
        <end position="173"/>
    </location>
</feature>
<keyword evidence="7" id="KW-0325">Glycoprotein</keyword>
<evidence type="ECO:0000256" key="2">
    <source>
        <dbReference type="ARBA" id="ARBA00008284"/>
    </source>
</evidence>
<evidence type="ECO:0000313" key="9">
    <source>
        <dbReference type="EMBL" id="CAD7682403.1"/>
    </source>
</evidence>
<dbReference type="Proteomes" id="UP000645828">
    <property type="component" value="Unassembled WGS sequence"/>
</dbReference>
<gene>
    <name evidence="9" type="ORF">NYPRO_LOCUS15195</name>
</gene>
<dbReference type="PANTHER" id="PTHR21016">
    <property type="entry name" value="BETA-AMYLOID BINDING PROTEIN-RELATED"/>
    <property type="match status" value="1"/>
</dbReference>
<dbReference type="EMBL" id="CAJHUB010000754">
    <property type="protein sequence ID" value="CAD7682403.1"/>
    <property type="molecule type" value="Genomic_DNA"/>
</dbReference>
<keyword evidence="3" id="KW-0812">Transmembrane</keyword>
<proteinExistence type="inferred from homology"/>
<comment type="subcellular location">
    <subcellularLocation>
        <location evidence="1">Membrane</location>
        <topology evidence="1">Multi-pass membrane protein</topology>
    </subcellularLocation>
</comment>
<organism evidence="9 10">
    <name type="scientific">Nyctereutes procyonoides</name>
    <name type="common">Raccoon dog</name>
    <name type="synonym">Canis procyonoides</name>
    <dbReference type="NCBI Taxonomy" id="34880"/>
    <lineage>
        <taxon>Eukaryota</taxon>
        <taxon>Metazoa</taxon>
        <taxon>Chordata</taxon>
        <taxon>Craniata</taxon>
        <taxon>Vertebrata</taxon>
        <taxon>Euteleostomi</taxon>
        <taxon>Mammalia</taxon>
        <taxon>Eutheria</taxon>
        <taxon>Laurasiatheria</taxon>
        <taxon>Carnivora</taxon>
        <taxon>Caniformia</taxon>
        <taxon>Canidae</taxon>
        <taxon>Nyctereutes</taxon>
    </lineage>
</organism>
<keyword evidence="5" id="KW-1133">Transmembrane helix</keyword>
<dbReference type="InterPro" id="IPR050932">
    <property type="entry name" value="TM2D1-3-like"/>
</dbReference>
<dbReference type="GO" id="GO:0016020">
    <property type="term" value="C:membrane"/>
    <property type="evidence" value="ECO:0007669"/>
    <property type="project" value="UniProtKB-SubCell"/>
</dbReference>
<evidence type="ECO:0000256" key="5">
    <source>
        <dbReference type="ARBA" id="ARBA00022989"/>
    </source>
</evidence>
<evidence type="ECO:0000256" key="1">
    <source>
        <dbReference type="ARBA" id="ARBA00004141"/>
    </source>
</evidence>
<comment type="caution">
    <text evidence="9">The sequence shown here is derived from an EMBL/GenBank/DDBJ whole genome shotgun (WGS) entry which is preliminary data.</text>
</comment>
<evidence type="ECO:0000256" key="4">
    <source>
        <dbReference type="ARBA" id="ARBA00022729"/>
    </source>
</evidence>
<reference evidence="9" key="1">
    <citation type="submission" date="2020-12" db="EMBL/GenBank/DDBJ databases">
        <authorList>
            <consortium name="Molecular Ecology Group"/>
        </authorList>
    </citation>
    <scope>NUCLEOTIDE SEQUENCE</scope>
    <source>
        <strain evidence="9">TBG_1078</strain>
    </source>
</reference>
<dbReference type="PANTHER" id="PTHR21016:SF1">
    <property type="entry name" value="TM2 DOMAIN-CONTAINING PROTEIN 1"/>
    <property type="match status" value="1"/>
</dbReference>
<accession>A0A811YXH8</accession>
<evidence type="ECO:0000313" key="10">
    <source>
        <dbReference type="Proteomes" id="UP000645828"/>
    </source>
</evidence>
<evidence type="ECO:0000256" key="3">
    <source>
        <dbReference type="ARBA" id="ARBA00022692"/>
    </source>
</evidence>
<evidence type="ECO:0000256" key="7">
    <source>
        <dbReference type="ARBA" id="ARBA00023180"/>
    </source>
</evidence>
<dbReference type="AlphaFoldDB" id="A0A811YXH8"/>
<keyword evidence="6" id="KW-0472">Membrane</keyword>
<sequence length="214" mass="23939">MIHSIDAEKAFDKIQHPFLIKTLWSVGIEGTLLSILKAIYEKPTENIILHGEELRGFVQIHILALCPFRRPREPQLNVDFSSLECHLFPLILQDHSPFSTSLPTPVVCCINFSPTGRHEAVSHHGFDLNIGVQVSLFLGWLGADGFYLGYPALGLLKFCTIGFCGIGSLIDFIPISMQIVGPSEGSSYIIDYYGTRLTRLSITNETFRKTQLYP</sequence>
<evidence type="ECO:0000259" key="8">
    <source>
        <dbReference type="Pfam" id="PF05154"/>
    </source>
</evidence>
<comment type="similarity">
    <text evidence="2">Belongs to the TM2 family.</text>
</comment>
<dbReference type="InterPro" id="IPR007829">
    <property type="entry name" value="TM2"/>
</dbReference>